<dbReference type="Pfam" id="PF07687">
    <property type="entry name" value="M20_dimer"/>
    <property type="match status" value="1"/>
</dbReference>
<accession>A0A433QMY4</accession>
<dbReference type="InterPro" id="IPR011650">
    <property type="entry name" value="Peptidase_M20_dimer"/>
</dbReference>
<keyword evidence="2" id="KW-0479">Metal-binding</keyword>
<evidence type="ECO:0000256" key="2">
    <source>
        <dbReference type="ARBA" id="ARBA00022723"/>
    </source>
</evidence>
<dbReference type="Gene3D" id="3.30.70.360">
    <property type="match status" value="1"/>
</dbReference>
<protein>
    <recommendedName>
        <fullName evidence="4">Peptidase M20 dimerisation domain-containing protein</fullName>
    </recommendedName>
</protein>
<evidence type="ECO:0000259" key="4">
    <source>
        <dbReference type="Pfam" id="PF07687"/>
    </source>
</evidence>
<evidence type="ECO:0000313" key="6">
    <source>
        <dbReference type="Proteomes" id="UP000274822"/>
    </source>
</evidence>
<dbReference type="Proteomes" id="UP000274822">
    <property type="component" value="Unassembled WGS sequence"/>
</dbReference>
<dbReference type="PANTHER" id="PTHR43270">
    <property type="entry name" value="BETA-ALA-HIS DIPEPTIDASE"/>
    <property type="match status" value="1"/>
</dbReference>
<evidence type="ECO:0000256" key="3">
    <source>
        <dbReference type="ARBA" id="ARBA00022801"/>
    </source>
</evidence>
<dbReference type="GO" id="GO:0008233">
    <property type="term" value="F:peptidase activity"/>
    <property type="evidence" value="ECO:0007669"/>
    <property type="project" value="UniProtKB-KW"/>
</dbReference>
<dbReference type="SUPFAM" id="SSF53187">
    <property type="entry name" value="Zn-dependent exopeptidases"/>
    <property type="match status" value="1"/>
</dbReference>
<dbReference type="EMBL" id="RBNJ01003255">
    <property type="protein sequence ID" value="RUS31146.1"/>
    <property type="molecule type" value="Genomic_DNA"/>
</dbReference>
<dbReference type="AlphaFoldDB" id="A0A433QMY4"/>
<dbReference type="PANTHER" id="PTHR43270:SF8">
    <property type="entry name" value="DI- AND TRIPEPTIDASE DUG2-RELATED"/>
    <property type="match status" value="1"/>
</dbReference>
<evidence type="ECO:0000313" key="5">
    <source>
        <dbReference type="EMBL" id="RUS31146.1"/>
    </source>
</evidence>
<sequence>MFGNIDVILLSNSYWLGEDVPCLTYGLRGVIHASIEISSSRPDLHSGVEGGAVSEPLIDMIKILASLVGDDGKVLIPDSLAPTVEITTGFYDKLRAVTPAEEKFYDPIIEWLESQKPSTPPSSPPSSSIWANALLNREKDLKRSLMARWRYPTLTVHKIDVSHNNNTIIPRRAQAAVSMRVVPDQEIRDIREQFEGHVQEVFGKLKTDNIITVNIRNTADWWLGDPDTEYFKAAEKVIEEEWGVKPLYIREGGSIPAVRWLERFFDAVAVHLPMGQASDQAHLNNERIRLRNLHAGRRIVKSLLRELSTRDGKRHANLHVITEGYIYIIDERI</sequence>
<dbReference type="InterPro" id="IPR036264">
    <property type="entry name" value="Bact_exopeptidase_dim_dom"/>
</dbReference>
<evidence type="ECO:0000256" key="1">
    <source>
        <dbReference type="ARBA" id="ARBA00022670"/>
    </source>
</evidence>
<gene>
    <name evidence="5" type="ORF">BC938DRAFT_478387</name>
</gene>
<dbReference type="InterPro" id="IPR051458">
    <property type="entry name" value="Cyt/Met_Dipeptidase"/>
</dbReference>
<organism evidence="5 6">
    <name type="scientific">Jimgerdemannia flammicorona</name>
    <dbReference type="NCBI Taxonomy" id="994334"/>
    <lineage>
        <taxon>Eukaryota</taxon>
        <taxon>Fungi</taxon>
        <taxon>Fungi incertae sedis</taxon>
        <taxon>Mucoromycota</taxon>
        <taxon>Mucoromycotina</taxon>
        <taxon>Endogonomycetes</taxon>
        <taxon>Endogonales</taxon>
        <taxon>Endogonaceae</taxon>
        <taxon>Jimgerdemannia</taxon>
    </lineage>
</organism>
<name>A0A433QMY4_9FUNG</name>
<comment type="caution">
    <text evidence="5">The sequence shown here is derived from an EMBL/GenBank/DDBJ whole genome shotgun (WGS) entry which is preliminary data.</text>
</comment>
<keyword evidence="3" id="KW-0378">Hydrolase</keyword>
<dbReference type="SUPFAM" id="SSF55031">
    <property type="entry name" value="Bacterial exopeptidase dimerisation domain"/>
    <property type="match status" value="1"/>
</dbReference>
<reference evidence="5 6" key="1">
    <citation type="journal article" date="2018" name="New Phytol.">
        <title>Phylogenomics of Endogonaceae and evolution of mycorrhizas within Mucoromycota.</title>
        <authorList>
            <person name="Chang Y."/>
            <person name="Desiro A."/>
            <person name="Na H."/>
            <person name="Sandor L."/>
            <person name="Lipzen A."/>
            <person name="Clum A."/>
            <person name="Barry K."/>
            <person name="Grigoriev I.V."/>
            <person name="Martin F.M."/>
            <person name="Stajich J.E."/>
            <person name="Smith M.E."/>
            <person name="Bonito G."/>
            <person name="Spatafora J.W."/>
        </authorList>
    </citation>
    <scope>NUCLEOTIDE SEQUENCE [LARGE SCALE GENOMIC DNA]</scope>
    <source>
        <strain evidence="5 6">AD002</strain>
    </source>
</reference>
<dbReference type="GO" id="GO:0006751">
    <property type="term" value="P:glutathione catabolic process"/>
    <property type="evidence" value="ECO:0007669"/>
    <property type="project" value="TreeGrafter"/>
</dbReference>
<feature type="domain" description="Peptidase M20 dimerisation" evidence="4">
    <location>
        <begin position="26"/>
        <end position="202"/>
    </location>
</feature>
<dbReference type="GO" id="GO:0006508">
    <property type="term" value="P:proteolysis"/>
    <property type="evidence" value="ECO:0007669"/>
    <property type="project" value="UniProtKB-KW"/>
</dbReference>
<keyword evidence="1" id="KW-0645">Protease</keyword>
<dbReference type="GO" id="GO:0046872">
    <property type="term" value="F:metal ion binding"/>
    <property type="evidence" value="ECO:0007669"/>
    <property type="project" value="UniProtKB-KW"/>
</dbReference>
<keyword evidence="6" id="KW-1185">Reference proteome</keyword>
<proteinExistence type="predicted"/>